<keyword evidence="1" id="KW-0732">Signal</keyword>
<dbReference type="HOGENOM" id="CLU_123929_0_0_11"/>
<dbReference type="STRING" id="362257.SVTN_34735"/>
<dbReference type="RefSeq" id="WP_041132647.1">
    <property type="nucleotide sequence ID" value="NZ_CP010407.1"/>
</dbReference>
<dbReference type="GO" id="GO:0004683">
    <property type="term" value="F:calcium/calmodulin-dependent protein kinase activity"/>
    <property type="evidence" value="ECO:0007669"/>
    <property type="project" value="InterPro"/>
</dbReference>
<evidence type="ECO:0000256" key="1">
    <source>
        <dbReference type="SAM" id="SignalP"/>
    </source>
</evidence>
<dbReference type="Pfam" id="PF08332">
    <property type="entry name" value="CaMKII_AD"/>
    <property type="match status" value="1"/>
</dbReference>
<reference evidence="3 4" key="1">
    <citation type="submission" date="2014-12" db="EMBL/GenBank/DDBJ databases">
        <title>Complete genome sequence of Streptomyces vietnamensis strain GIMV4.0001, a genetic manipulable producer of the benzoisochromanequinone antibiotic granaticin.</title>
        <authorList>
            <person name="Deng M.R."/>
            <person name="Guo J."/>
            <person name="Ma L.Y."/>
            <person name="Feng G.D."/>
            <person name="Mo C.Y."/>
            <person name="Zhu H.H."/>
        </authorList>
    </citation>
    <scope>NUCLEOTIDE SEQUENCE [LARGE SCALE GENOMIC DNA]</scope>
    <source>
        <strain evidence="4">GIMV4.0001</strain>
    </source>
</reference>
<accession>A0A0B5I3R6</accession>
<evidence type="ECO:0000259" key="2">
    <source>
        <dbReference type="Pfam" id="PF08332"/>
    </source>
</evidence>
<evidence type="ECO:0000313" key="4">
    <source>
        <dbReference type="Proteomes" id="UP000031774"/>
    </source>
</evidence>
<evidence type="ECO:0000313" key="3">
    <source>
        <dbReference type="EMBL" id="AJF68725.1"/>
    </source>
</evidence>
<feature type="chain" id="PRO_5002104449" description="Calcium/calmodulin-dependent protein kinase II association-domain domain-containing protein" evidence="1">
    <location>
        <begin position="33"/>
        <end position="178"/>
    </location>
</feature>
<dbReference type="GO" id="GO:0005516">
    <property type="term" value="F:calmodulin binding"/>
    <property type="evidence" value="ECO:0007669"/>
    <property type="project" value="InterPro"/>
</dbReference>
<name>A0A0B5I3R6_9ACTN</name>
<organism evidence="3 4">
    <name type="scientific">Streptomyces vietnamensis</name>
    <dbReference type="NCBI Taxonomy" id="362257"/>
    <lineage>
        <taxon>Bacteria</taxon>
        <taxon>Bacillati</taxon>
        <taxon>Actinomycetota</taxon>
        <taxon>Actinomycetes</taxon>
        <taxon>Kitasatosporales</taxon>
        <taxon>Streptomycetaceae</taxon>
        <taxon>Streptomyces</taxon>
    </lineage>
</organism>
<protein>
    <recommendedName>
        <fullName evidence="2">Calcium/calmodulin-dependent protein kinase II association-domain domain-containing protein</fullName>
    </recommendedName>
</protein>
<feature type="domain" description="Calcium/calmodulin-dependent protein kinase II association-domain" evidence="2">
    <location>
        <begin position="52"/>
        <end position="174"/>
    </location>
</feature>
<dbReference type="AlphaFoldDB" id="A0A0B5I3R6"/>
<dbReference type="KEGG" id="svt:SVTN_34735"/>
<dbReference type="PIRSF" id="PIRSF028470">
    <property type="entry name" value="UCP028470"/>
    <property type="match status" value="1"/>
</dbReference>
<dbReference type="InterPro" id="IPR011944">
    <property type="entry name" value="Steroid_delta5-4_isomerase"/>
</dbReference>
<dbReference type="InterPro" id="IPR032710">
    <property type="entry name" value="NTF2-like_dom_sf"/>
</dbReference>
<dbReference type="Gene3D" id="3.10.450.50">
    <property type="match status" value="1"/>
</dbReference>
<dbReference type="Proteomes" id="UP000031774">
    <property type="component" value="Chromosome"/>
</dbReference>
<keyword evidence="4" id="KW-1185">Reference proteome</keyword>
<feature type="signal peptide" evidence="1">
    <location>
        <begin position="1"/>
        <end position="32"/>
    </location>
</feature>
<gene>
    <name evidence="3" type="ORF">SVTN_34735</name>
</gene>
<proteinExistence type="predicted"/>
<dbReference type="InterPro" id="IPR016887">
    <property type="entry name" value="UCP028470_steroid_isom-rel"/>
</dbReference>
<dbReference type="CDD" id="cd00531">
    <property type="entry name" value="NTF2_like"/>
    <property type="match status" value="1"/>
</dbReference>
<dbReference type="SUPFAM" id="SSF54427">
    <property type="entry name" value="NTF2-like"/>
    <property type="match status" value="1"/>
</dbReference>
<dbReference type="EMBL" id="CP010407">
    <property type="protein sequence ID" value="AJF68725.1"/>
    <property type="molecule type" value="Genomic_DNA"/>
</dbReference>
<dbReference type="InterPro" id="IPR013543">
    <property type="entry name" value="Ca/CaM-dep_prot_kinase-assoc"/>
</dbReference>
<sequence>MKRTSRNRSVLAGGLAVAALGTLVAGVGVAQADEKGHRQVKAGENRRAKVSEREIAGLFDRWNAALRSGDPERVTDLYAEDAVLLPTASPRIRTDHAGIADYFAHFLQKKPRGEKIRTEIDVLDSDSAIDAGLYRFHLTDPKTGVTKPVDARYTYVYEKRDGRWLIVNHHSSVLPAEG</sequence>
<dbReference type="NCBIfam" id="TIGR02246">
    <property type="entry name" value="SgcJ/EcaC family oxidoreductase"/>
    <property type="match status" value="1"/>
</dbReference>